<feature type="non-terminal residue" evidence="1">
    <location>
        <position position="102"/>
    </location>
</feature>
<organism evidence="1 2">
    <name type="scientific">Cetraspora pellucida</name>
    <dbReference type="NCBI Taxonomy" id="1433469"/>
    <lineage>
        <taxon>Eukaryota</taxon>
        <taxon>Fungi</taxon>
        <taxon>Fungi incertae sedis</taxon>
        <taxon>Mucoromycota</taxon>
        <taxon>Glomeromycotina</taxon>
        <taxon>Glomeromycetes</taxon>
        <taxon>Diversisporales</taxon>
        <taxon>Gigasporaceae</taxon>
        <taxon>Cetraspora</taxon>
    </lineage>
</organism>
<evidence type="ECO:0000313" key="2">
    <source>
        <dbReference type="Proteomes" id="UP000789366"/>
    </source>
</evidence>
<gene>
    <name evidence="1" type="ORF">SPELUC_LOCUS12201</name>
</gene>
<keyword evidence="2" id="KW-1185">Reference proteome</keyword>
<protein>
    <submittedName>
        <fullName evidence="1">3994_t:CDS:1</fullName>
    </submittedName>
</protein>
<name>A0ACA9PP04_9GLOM</name>
<dbReference type="Proteomes" id="UP000789366">
    <property type="component" value="Unassembled WGS sequence"/>
</dbReference>
<sequence length="102" mass="11847">MPFDDNHLFNLIQKKKSALYSGDKLFAQLRDINFAVVGGVLNRVAKRINEDYEERHKAKTVVQIREFTNKLGSLQLEHQSLKIHIEEIMAHTVKPEFDKALE</sequence>
<dbReference type="EMBL" id="CAJVPW010028059">
    <property type="protein sequence ID" value="CAG8717318.1"/>
    <property type="molecule type" value="Genomic_DNA"/>
</dbReference>
<evidence type="ECO:0000313" key="1">
    <source>
        <dbReference type="EMBL" id="CAG8717318.1"/>
    </source>
</evidence>
<accession>A0ACA9PP04</accession>
<proteinExistence type="predicted"/>
<reference evidence="1" key="1">
    <citation type="submission" date="2021-06" db="EMBL/GenBank/DDBJ databases">
        <authorList>
            <person name="Kallberg Y."/>
            <person name="Tangrot J."/>
            <person name="Rosling A."/>
        </authorList>
    </citation>
    <scope>NUCLEOTIDE SEQUENCE</scope>
    <source>
        <strain evidence="1">28 12/20/2015</strain>
    </source>
</reference>
<comment type="caution">
    <text evidence="1">The sequence shown here is derived from an EMBL/GenBank/DDBJ whole genome shotgun (WGS) entry which is preliminary data.</text>
</comment>